<dbReference type="SUPFAM" id="SSF46689">
    <property type="entry name" value="Homeodomain-like"/>
    <property type="match status" value="1"/>
</dbReference>
<dbReference type="KEGG" id="mcb:Mycch_4874"/>
<dbReference type="GO" id="GO:0003700">
    <property type="term" value="F:DNA-binding transcription factor activity"/>
    <property type="evidence" value="ECO:0007669"/>
    <property type="project" value="TreeGrafter"/>
</dbReference>
<dbReference type="Gene3D" id="1.10.357.10">
    <property type="entry name" value="Tetracycline Repressor, domain 2"/>
    <property type="match status" value="1"/>
</dbReference>
<dbReference type="PANTHER" id="PTHR30055">
    <property type="entry name" value="HTH-TYPE TRANSCRIPTIONAL REGULATOR RUTR"/>
    <property type="match status" value="1"/>
</dbReference>
<keyword evidence="1 2" id="KW-0238">DNA-binding</keyword>
<dbReference type="STRING" id="710421.Mycch_4874"/>
<sequence length="217" mass="23491">MTSAETADAGSPTDTRQRLLDVAKVLISRQGFAGTSLQMIADELGFTKAAIYYHFRTRDQLLVAVMEPILHQIQRVVEMAEAQRTPRTQMNAMVEGFAAVVAKNRSLAAVMVFDPGVHRVLQLQPDWGDLIGRQLGILTQLDTGEAGVVKATALMTGLAGAATGAPLEMDETALIDELSDIGRRVLGLRQPARPSDSPMRNLRGPAAGRWKDFLPEG</sequence>
<keyword evidence="6" id="KW-1185">Reference proteome</keyword>
<gene>
    <name evidence="5" type="ordered locus">Mycch_4874</name>
</gene>
<dbReference type="InterPro" id="IPR009057">
    <property type="entry name" value="Homeodomain-like_sf"/>
</dbReference>
<dbReference type="RefSeq" id="WP_014818033.1">
    <property type="nucleotide sequence ID" value="NC_018027.1"/>
</dbReference>
<dbReference type="eggNOG" id="COG1309">
    <property type="taxonomic scope" value="Bacteria"/>
</dbReference>
<evidence type="ECO:0000313" key="6">
    <source>
        <dbReference type="Proteomes" id="UP000006057"/>
    </source>
</evidence>
<dbReference type="PRINTS" id="PR00455">
    <property type="entry name" value="HTHTETR"/>
</dbReference>
<dbReference type="PANTHER" id="PTHR30055:SF148">
    <property type="entry name" value="TETR-FAMILY TRANSCRIPTIONAL REGULATOR"/>
    <property type="match status" value="1"/>
</dbReference>
<dbReference type="Pfam" id="PF00440">
    <property type="entry name" value="TetR_N"/>
    <property type="match status" value="1"/>
</dbReference>
<dbReference type="OrthoDB" id="3186364at2"/>
<feature type="DNA-binding region" description="H-T-H motif" evidence="2">
    <location>
        <begin position="36"/>
        <end position="55"/>
    </location>
</feature>
<feature type="region of interest" description="Disordered" evidence="3">
    <location>
        <begin position="189"/>
        <end position="217"/>
    </location>
</feature>
<dbReference type="InterPro" id="IPR050109">
    <property type="entry name" value="HTH-type_TetR-like_transc_reg"/>
</dbReference>
<reference evidence="5 6" key="1">
    <citation type="submission" date="2012-06" db="EMBL/GenBank/DDBJ databases">
        <title>Complete sequence of chromosome of Mycobacterium chubuense NBB4.</title>
        <authorList>
            <consortium name="US DOE Joint Genome Institute"/>
            <person name="Lucas S."/>
            <person name="Han J."/>
            <person name="Lapidus A."/>
            <person name="Cheng J.-F."/>
            <person name="Goodwin L."/>
            <person name="Pitluck S."/>
            <person name="Peters L."/>
            <person name="Mikhailova N."/>
            <person name="Teshima H."/>
            <person name="Detter J.C."/>
            <person name="Han C."/>
            <person name="Tapia R."/>
            <person name="Land M."/>
            <person name="Hauser L."/>
            <person name="Kyrpides N."/>
            <person name="Ivanova N."/>
            <person name="Pagani I."/>
            <person name="Mattes T."/>
            <person name="Holmes A."/>
            <person name="Rutledge P."/>
            <person name="Paulsen I."/>
            <person name="Coleman N."/>
            <person name="Woyke T."/>
        </authorList>
    </citation>
    <scope>NUCLEOTIDE SEQUENCE [LARGE SCALE GENOMIC DNA]</scope>
    <source>
        <strain evidence="5 6">NBB4</strain>
    </source>
</reference>
<evidence type="ECO:0000259" key="4">
    <source>
        <dbReference type="PROSITE" id="PS50977"/>
    </source>
</evidence>
<evidence type="ECO:0000313" key="5">
    <source>
        <dbReference type="EMBL" id="AFM19567.1"/>
    </source>
</evidence>
<evidence type="ECO:0000256" key="1">
    <source>
        <dbReference type="ARBA" id="ARBA00023125"/>
    </source>
</evidence>
<dbReference type="GO" id="GO:0000976">
    <property type="term" value="F:transcription cis-regulatory region binding"/>
    <property type="evidence" value="ECO:0007669"/>
    <property type="project" value="TreeGrafter"/>
</dbReference>
<proteinExistence type="predicted"/>
<dbReference type="HOGENOM" id="CLU_083278_0_0_11"/>
<name>I4BQL0_MYCCN</name>
<protein>
    <submittedName>
        <fullName evidence="5">Transcriptional regulator</fullName>
    </submittedName>
</protein>
<dbReference type="Proteomes" id="UP000006057">
    <property type="component" value="Chromosome"/>
</dbReference>
<dbReference type="InterPro" id="IPR001647">
    <property type="entry name" value="HTH_TetR"/>
</dbReference>
<evidence type="ECO:0000256" key="2">
    <source>
        <dbReference type="PROSITE-ProRule" id="PRU00335"/>
    </source>
</evidence>
<dbReference type="EMBL" id="CP003053">
    <property type="protein sequence ID" value="AFM19567.1"/>
    <property type="molecule type" value="Genomic_DNA"/>
</dbReference>
<dbReference type="AlphaFoldDB" id="I4BQL0"/>
<feature type="domain" description="HTH tetR-type" evidence="4">
    <location>
        <begin position="13"/>
        <end position="73"/>
    </location>
</feature>
<evidence type="ECO:0000256" key="3">
    <source>
        <dbReference type="SAM" id="MobiDB-lite"/>
    </source>
</evidence>
<organism evidence="5 6">
    <name type="scientific">Mycolicibacterium chubuense (strain NBB4)</name>
    <name type="common">Mycobacterium chubuense</name>
    <dbReference type="NCBI Taxonomy" id="710421"/>
    <lineage>
        <taxon>Bacteria</taxon>
        <taxon>Bacillati</taxon>
        <taxon>Actinomycetota</taxon>
        <taxon>Actinomycetes</taxon>
        <taxon>Mycobacteriales</taxon>
        <taxon>Mycobacteriaceae</taxon>
        <taxon>Mycolicibacterium</taxon>
    </lineage>
</organism>
<dbReference type="PATRIC" id="fig|710421.3.peg.4856"/>
<dbReference type="PROSITE" id="PS50977">
    <property type="entry name" value="HTH_TETR_2"/>
    <property type="match status" value="1"/>
</dbReference>
<accession>I4BQL0</accession>